<reference evidence="11 12" key="1">
    <citation type="submission" date="2019-02" db="EMBL/GenBank/DDBJ databases">
        <title>Deep-cultivation of Planctomycetes and their phenomic and genomic characterization uncovers novel biology.</title>
        <authorList>
            <person name="Wiegand S."/>
            <person name="Jogler M."/>
            <person name="Boedeker C."/>
            <person name="Pinto D."/>
            <person name="Vollmers J."/>
            <person name="Rivas-Marin E."/>
            <person name="Kohn T."/>
            <person name="Peeters S.H."/>
            <person name="Heuer A."/>
            <person name="Rast P."/>
            <person name="Oberbeckmann S."/>
            <person name="Bunk B."/>
            <person name="Jeske O."/>
            <person name="Meyerdierks A."/>
            <person name="Storesund J.E."/>
            <person name="Kallscheuer N."/>
            <person name="Luecker S."/>
            <person name="Lage O.M."/>
            <person name="Pohl T."/>
            <person name="Merkel B.J."/>
            <person name="Hornburger P."/>
            <person name="Mueller R.-W."/>
            <person name="Bruemmer F."/>
            <person name="Labrenz M."/>
            <person name="Spormann A.M."/>
            <person name="Op den Camp H."/>
            <person name="Overmann J."/>
            <person name="Amann R."/>
            <person name="Jetten M.S.M."/>
            <person name="Mascher T."/>
            <person name="Medema M.H."/>
            <person name="Devos D.P."/>
            <person name="Kaster A.-K."/>
            <person name="Ovreas L."/>
            <person name="Rohde M."/>
            <person name="Galperin M.Y."/>
            <person name="Jogler C."/>
        </authorList>
    </citation>
    <scope>NUCLEOTIDE SEQUENCE [LARGE SCALE GENOMIC DNA]</scope>
    <source>
        <strain evidence="11 12">Pan241w</strain>
    </source>
</reference>
<dbReference type="AlphaFoldDB" id="A0A517RK81"/>
<name>A0A517RK81_9PLAN</name>
<organism evidence="11 12">
    <name type="scientific">Gimesia alba</name>
    <dbReference type="NCBI Taxonomy" id="2527973"/>
    <lineage>
        <taxon>Bacteria</taxon>
        <taxon>Pseudomonadati</taxon>
        <taxon>Planctomycetota</taxon>
        <taxon>Planctomycetia</taxon>
        <taxon>Planctomycetales</taxon>
        <taxon>Planctomycetaceae</taxon>
        <taxon>Gimesia</taxon>
    </lineage>
</organism>
<evidence type="ECO:0000256" key="3">
    <source>
        <dbReference type="ARBA" id="ARBA00016636"/>
    </source>
</evidence>
<protein>
    <recommendedName>
        <fullName evidence="3">N-acetylglucosaminyltransferase</fullName>
    </recommendedName>
    <alternativeName>
        <fullName evidence="8">Nodulation protein C</fullName>
    </alternativeName>
</protein>
<feature type="transmembrane region" description="Helical" evidence="9">
    <location>
        <begin position="359"/>
        <end position="383"/>
    </location>
</feature>
<dbReference type="GO" id="GO:0085029">
    <property type="term" value="P:extracellular matrix assembly"/>
    <property type="evidence" value="ECO:0007669"/>
    <property type="project" value="TreeGrafter"/>
</dbReference>
<evidence type="ECO:0000256" key="6">
    <source>
        <dbReference type="ARBA" id="ARBA00022679"/>
    </source>
</evidence>
<evidence type="ECO:0000256" key="5">
    <source>
        <dbReference type="ARBA" id="ARBA00022676"/>
    </source>
</evidence>
<sequence length="478" mass="54845">MLVIVGGVVLSYAILSLVHLGIQICLAQLYHQRVVKKYQSAVESQPSISVIYPVYNESPEILTMVMEYAKSCLNIEGLEIIFVDDGSPNRFELDPVYKKYECDQIKVVYQENKGKRGAQHKGLEFASGEFIITVDSDTLIIPENIPKLIQPLLIDPNIGAVCGEILPKNSKINLLTRLLDLRYWTSFNLERASQSYLKSVLCCSGPFSAYRASILHEVKEKYINQIFCNEICTYGDDRHLTNLVLGEGYHVIYQPGATAWTFVPESLGEFIRQQNRWNKSFFREMIWTFKIKRCVHPYVLFDMLMQPLLFIGFTVALCFSLLLINETANLMIPVYYLGTLVTMATVRSFYGLFRTRDIRYLLFVLYGFLHVFILVPVRFKSLLTLTDNRWGTRGSVKLNTPLDFLFWASAYFSILVLGACIINLLLPNVISSTSMHFNGSLIDWVWRMIIPIGYSLIIQILLLIALVCFPFKRKFRNS</sequence>
<evidence type="ECO:0000256" key="7">
    <source>
        <dbReference type="ARBA" id="ARBA00023136"/>
    </source>
</evidence>
<dbReference type="Proteomes" id="UP000317171">
    <property type="component" value="Chromosome"/>
</dbReference>
<keyword evidence="7 9" id="KW-0472">Membrane</keyword>
<keyword evidence="12" id="KW-1185">Reference proteome</keyword>
<keyword evidence="5 11" id="KW-0328">Glycosyltransferase</keyword>
<evidence type="ECO:0000313" key="12">
    <source>
        <dbReference type="Proteomes" id="UP000317171"/>
    </source>
</evidence>
<dbReference type="Pfam" id="PF00535">
    <property type="entry name" value="Glycos_transf_2"/>
    <property type="match status" value="1"/>
</dbReference>
<dbReference type="Gene3D" id="3.90.550.10">
    <property type="entry name" value="Spore Coat Polysaccharide Biosynthesis Protein SpsA, Chain A"/>
    <property type="match status" value="1"/>
</dbReference>
<feature type="domain" description="Glycosyltransferase 2-like" evidence="10">
    <location>
        <begin position="49"/>
        <end position="217"/>
    </location>
</feature>
<feature type="transmembrane region" description="Helical" evidence="9">
    <location>
        <begin position="404"/>
        <end position="426"/>
    </location>
</feature>
<dbReference type="GO" id="GO:0050501">
    <property type="term" value="F:hyaluronan synthase activity"/>
    <property type="evidence" value="ECO:0007669"/>
    <property type="project" value="TreeGrafter"/>
</dbReference>
<dbReference type="GO" id="GO:0005886">
    <property type="term" value="C:plasma membrane"/>
    <property type="evidence" value="ECO:0007669"/>
    <property type="project" value="UniProtKB-SubCell"/>
</dbReference>
<dbReference type="EMBL" id="CP036269">
    <property type="protein sequence ID" value="QDT44269.1"/>
    <property type="molecule type" value="Genomic_DNA"/>
</dbReference>
<dbReference type="SUPFAM" id="SSF53448">
    <property type="entry name" value="Nucleotide-diphospho-sugar transferases"/>
    <property type="match status" value="1"/>
</dbReference>
<dbReference type="PANTHER" id="PTHR22913">
    <property type="entry name" value="HYALURONAN SYNTHASE"/>
    <property type="match status" value="1"/>
</dbReference>
<dbReference type="KEGG" id="gaz:Pan241w_43770"/>
<keyword evidence="6 11" id="KW-0808">Transferase</keyword>
<keyword evidence="9" id="KW-1133">Transmembrane helix</keyword>
<dbReference type="InterPro" id="IPR001173">
    <property type="entry name" value="Glyco_trans_2-like"/>
</dbReference>
<keyword evidence="9" id="KW-0812">Transmembrane</keyword>
<evidence type="ECO:0000313" key="11">
    <source>
        <dbReference type="EMBL" id="QDT44269.1"/>
    </source>
</evidence>
<proteinExistence type="inferred from homology"/>
<evidence type="ECO:0000259" key="10">
    <source>
        <dbReference type="Pfam" id="PF00535"/>
    </source>
</evidence>
<dbReference type="RefSeq" id="WP_145219598.1">
    <property type="nucleotide sequence ID" value="NZ_CP036269.1"/>
</dbReference>
<feature type="transmembrane region" description="Helical" evidence="9">
    <location>
        <begin position="446"/>
        <end position="469"/>
    </location>
</feature>
<feature type="transmembrane region" description="Helical" evidence="9">
    <location>
        <begin position="334"/>
        <end position="353"/>
    </location>
</feature>
<evidence type="ECO:0000256" key="2">
    <source>
        <dbReference type="ARBA" id="ARBA00006782"/>
    </source>
</evidence>
<accession>A0A517RK81</accession>
<keyword evidence="4" id="KW-1003">Cell membrane</keyword>
<dbReference type="GO" id="GO:0030213">
    <property type="term" value="P:hyaluronan biosynthetic process"/>
    <property type="evidence" value="ECO:0007669"/>
    <property type="project" value="TreeGrafter"/>
</dbReference>
<comment type="subcellular location">
    <subcellularLocation>
        <location evidence="1">Cell membrane</location>
    </subcellularLocation>
</comment>
<gene>
    <name evidence="11" type="primary">pgaC_2</name>
    <name evidence="11" type="ORF">Pan241w_43770</name>
</gene>
<dbReference type="OrthoDB" id="9784574at2"/>
<dbReference type="InterPro" id="IPR029044">
    <property type="entry name" value="Nucleotide-diphossugar_trans"/>
</dbReference>
<evidence type="ECO:0000256" key="9">
    <source>
        <dbReference type="SAM" id="Phobius"/>
    </source>
</evidence>
<evidence type="ECO:0000256" key="1">
    <source>
        <dbReference type="ARBA" id="ARBA00004236"/>
    </source>
</evidence>
<dbReference type="PANTHER" id="PTHR22913:SF12">
    <property type="entry name" value="MANNURONAN SYNTHASE"/>
    <property type="match status" value="1"/>
</dbReference>
<comment type="similarity">
    <text evidence="2">Belongs to the NodC/HAS family.</text>
</comment>
<evidence type="ECO:0000256" key="8">
    <source>
        <dbReference type="ARBA" id="ARBA00032978"/>
    </source>
</evidence>
<feature type="transmembrane region" description="Helical" evidence="9">
    <location>
        <begin position="298"/>
        <end position="322"/>
    </location>
</feature>
<evidence type="ECO:0000256" key="4">
    <source>
        <dbReference type="ARBA" id="ARBA00022475"/>
    </source>
</evidence>